<feature type="transmembrane region" description="Helical" evidence="6">
    <location>
        <begin position="103"/>
        <end position="125"/>
    </location>
</feature>
<evidence type="ECO:0000256" key="6">
    <source>
        <dbReference type="SAM" id="Phobius"/>
    </source>
</evidence>
<gene>
    <name evidence="7" type="primary">ygjT</name>
    <name evidence="7" type="ordered locus">CHU_1367</name>
</gene>
<keyword evidence="4 6" id="KW-1133">Transmembrane helix</keyword>
<dbReference type="InterPro" id="IPR005496">
    <property type="entry name" value="Integral_membrane_TerC"/>
</dbReference>
<evidence type="ECO:0000313" key="8">
    <source>
        <dbReference type="Proteomes" id="UP000001822"/>
    </source>
</evidence>
<accession>A0A6N4SQP4</accession>
<evidence type="ECO:0000256" key="2">
    <source>
        <dbReference type="ARBA" id="ARBA00007511"/>
    </source>
</evidence>
<feature type="transmembrane region" description="Helical" evidence="6">
    <location>
        <begin position="254"/>
        <end position="276"/>
    </location>
</feature>
<organism evidence="7 8">
    <name type="scientific">Cytophaga hutchinsonii (strain ATCC 33406 / DSM 1761 / CIP 103989 / NBRC 15051 / NCIMB 9469 / D465)</name>
    <dbReference type="NCBI Taxonomy" id="269798"/>
    <lineage>
        <taxon>Bacteria</taxon>
        <taxon>Pseudomonadati</taxon>
        <taxon>Bacteroidota</taxon>
        <taxon>Cytophagia</taxon>
        <taxon>Cytophagales</taxon>
        <taxon>Cytophagaceae</taxon>
        <taxon>Cytophaga</taxon>
    </lineage>
</organism>
<proteinExistence type="inferred from homology"/>
<feature type="transmembrane region" description="Helical" evidence="6">
    <location>
        <begin position="189"/>
        <end position="211"/>
    </location>
</feature>
<dbReference type="GO" id="GO:0016020">
    <property type="term" value="C:membrane"/>
    <property type="evidence" value="ECO:0007669"/>
    <property type="project" value="UniProtKB-SubCell"/>
</dbReference>
<keyword evidence="3 6" id="KW-0812">Transmembrane</keyword>
<comment type="subcellular location">
    <subcellularLocation>
        <location evidence="1">Membrane</location>
        <topology evidence="1">Multi-pass membrane protein</topology>
    </subcellularLocation>
</comment>
<evidence type="ECO:0000256" key="4">
    <source>
        <dbReference type="ARBA" id="ARBA00022989"/>
    </source>
</evidence>
<evidence type="ECO:0000313" key="7">
    <source>
        <dbReference type="EMBL" id="ABG58639.1"/>
    </source>
</evidence>
<feature type="transmembrane region" description="Helical" evidence="6">
    <location>
        <begin position="217"/>
        <end position="242"/>
    </location>
</feature>
<feature type="transmembrane region" description="Helical" evidence="6">
    <location>
        <begin position="71"/>
        <end position="91"/>
    </location>
</feature>
<dbReference type="KEGG" id="chu:CHU_1367"/>
<feature type="transmembrane region" description="Helical" evidence="6">
    <location>
        <begin position="38"/>
        <end position="59"/>
    </location>
</feature>
<dbReference type="InterPro" id="IPR022369">
    <property type="entry name" value="Integral_membrane_TerC_rswitch"/>
</dbReference>
<evidence type="ECO:0000256" key="3">
    <source>
        <dbReference type="ARBA" id="ARBA00022692"/>
    </source>
</evidence>
<dbReference type="PANTHER" id="PTHR30238:SF0">
    <property type="entry name" value="THYLAKOID MEMBRANE PROTEIN TERC, CHLOROPLASTIC"/>
    <property type="match status" value="1"/>
</dbReference>
<evidence type="ECO:0000256" key="5">
    <source>
        <dbReference type="ARBA" id="ARBA00023136"/>
    </source>
</evidence>
<feature type="transmembrane region" description="Helical" evidence="6">
    <location>
        <begin position="6"/>
        <end position="26"/>
    </location>
</feature>
<evidence type="ECO:0000256" key="1">
    <source>
        <dbReference type="ARBA" id="ARBA00004141"/>
    </source>
</evidence>
<dbReference type="EMBL" id="CP000383">
    <property type="protein sequence ID" value="ABG58639.1"/>
    <property type="molecule type" value="Genomic_DNA"/>
</dbReference>
<protein>
    <submittedName>
        <fullName evidence="7">Probable integral membrane protein, TerC family</fullName>
    </submittedName>
</protein>
<keyword evidence="8" id="KW-1185">Reference proteome</keyword>
<dbReference type="AlphaFoldDB" id="A0A6N4SQP4"/>
<name>A0A6N4SQP4_CYTH3</name>
<feature type="transmembrane region" description="Helical" evidence="6">
    <location>
        <begin position="131"/>
        <end position="149"/>
    </location>
</feature>
<dbReference type="NCBIfam" id="TIGR03718">
    <property type="entry name" value="R_switched_Alx"/>
    <property type="match status" value="1"/>
</dbReference>
<comment type="similarity">
    <text evidence="2">Belongs to the TerC family.</text>
</comment>
<dbReference type="PANTHER" id="PTHR30238">
    <property type="entry name" value="MEMBRANE BOUND PREDICTED REDOX MODULATOR"/>
    <property type="match status" value="1"/>
</dbReference>
<dbReference type="RefSeq" id="WP_011584754.1">
    <property type="nucleotide sequence ID" value="NC_008255.1"/>
</dbReference>
<dbReference type="Proteomes" id="UP000001822">
    <property type="component" value="Chromosome"/>
</dbReference>
<dbReference type="OrthoDB" id="9783692at2"/>
<feature type="transmembrane region" description="Helical" evidence="6">
    <location>
        <begin position="282"/>
        <end position="301"/>
    </location>
</feature>
<reference evidence="7 8" key="1">
    <citation type="journal article" date="2007" name="Appl. Environ. Microbiol.">
        <title>Genome sequence of the cellulolytic gliding bacterium Cytophaga hutchinsonii.</title>
        <authorList>
            <person name="Xie G."/>
            <person name="Bruce D.C."/>
            <person name="Challacombe J.F."/>
            <person name="Chertkov O."/>
            <person name="Detter J.C."/>
            <person name="Gilna P."/>
            <person name="Han C.S."/>
            <person name="Lucas S."/>
            <person name="Misra M."/>
            <person name="Myers G.L."/>
            <person name="Richardson P."/>
            <person name="Tapia R."/>
            <person name="Thayer N."/>
            <person name="Thompson L.S."/>
            <person name="Brettin T.S."/>
            <person name="Henrissat B."/>
            <person name="Wilson D.B."/>
            <person name="McBride M.J."/>
        </authorList>
    </citation>
    <scope>NUCLEOTIDE SEQUENCE [LARGE SCALE GENOMIC DNA]</scope>
    <source>
        <strain evidence="8">ATCC 33406 / DSM 1761 / CIP 103989 / NBRC 15051 / NCIMB 9469 / D465</strain>
    </source>
</reference>
<dbReference type="Pfam" id="PF03741">
    <property type="entry name" value="TerC"/>
    <property type="match status" value="1"/>
</dbReference>
<keyword evidence="5 6" id="KW-0472">Membrane</keyword>
<sequence length="311" mass="35779">MNNEASFWIIFNVSILTLLTLDLFVFNKGNKVVTTKSALQWSAFWVGLAMAFNIFVYYWKGREAAELFFTGYIIEESLSVDNLFVFMLIFSYFRVPSEYQRKVLFWGIIGALVLRALFIVVGIELIEHFDWLLYILGIFLVYTGVKMLFSSDDDEIDPENNIILKLTNKFIRVTKTYEGDKFFVRKEGILYATPLFIVVLIVESTDVVFAVDSIPTILGITTDTFIVYTSNVFALLGLRSLYFALSSVMKLFHYINYGLAVILSFVGVKLLIHSWYEIPHKYALSFVVLSLGLSVLASWLFPKKENEKLNF</sequence>